<dbReference type="Proteomes" id="UP001372338">
    <property type="component" value="Unassembled WGS sequence"/>
</dbReference>
<accession>A0AAN9ENL4</accession>
<evidence type="ECO:0000313" key="2">
    <source>
        <dbReference type="Proteomes" id="UP001372338"/>
    </source>
</evidence>
<gene>
    <name evidence="1" type="ORF">RIF29_25216</name>
</gene>
<name>A0AAN9ENL4_CROPI</name>
<sequence>MTDLYGCGLDKYIIRFWISSTVRPAWVMVPERPVCFRLGLGGYGGDVDLLYLSSYQLLWLICLRGNNVLKIAKRHANSTISFAIPNVYSNVVIKAEIMVRLHSLSIFNLASEFLTASGSTLVLPSIFRTELLTLLLERPNSVGDL</sequence>
<keyword evidence="2" id="KW-1185">Reference proteome</keyword>
<proteinExistence type="predicted"/>
<organism evidence="1 2">
    <name type="scientific">Crotalaria pallida</name>
    <name type="common">Smooth rattlebox</name>
    <name type="synonym">Crotalaria striata</name>
    <dbReference type="NCBI Taxonomy" id="3830"/>
    <lineage>
        <taxon>Eukaryota</taxon>
        <taxon>Viridiplantae</taxon>
        <taxon>Streptophyta</taxon>
        <taxon>Embryophyta</taxon>
        <taxon>Tracheophyta</taxon>
        <taxon>Spermatophyta</taxon>
        <taxon>Magnoliopsida</taxon>
        <taxon>eudicotyledons</taxon>
        <taxon>Gunneridae</taxon>
        <taxon>Pentapetalae</taxon>
        <taxon>rosids</taxon>
        <taxon>fabids</taxon>
        <taxon>Fabales</taxon>
        <taxon>Fabaceae</taxon>
        <taxon>Papilionoideae</taxon>
        <taxon>50 kb inversion clade</taxon>
        <taxon>genistoids sensu lato</taxon>
        <taxon>core genistoids</taxon>
        <taxon>Crotalarieae</taxon>
        <taxon>Crotalaria</taxon>
    </lineage>
</organism>
<protein>
    <submittedName>
        <fullName evidence="1">Uncharacterized protein</fullName>
    </submittedName>
</protein>
<dbReference type="AlphaFoldDB" id="A0AAN9ENL4"/>
<reference evidence="1 2" key="1">
    <citation type="submission" date="2024-01" db="EMBL/GenBank/DDBJ databases">
        <title>The genomes of 5 underutilized Papilionoideae crops provide insights into root nodulation and disease resistanc.</title>
        <authorList>
            <person name="Yuan L."/>
        </authorList>
    </citation>
    <scope>NUCLEOTIDE SEQUENCE [LARGE SCALE GENOMIC DNA]</scope>
    <source>
        <strain evidence="1">ZHUSHIDOU_FW_LH</strain>
        <tissue evidence="1">Leaf</tissue>
    </source>
</reference>
<evidence type="ECO:0000313" key="1">
    <source>
        <dbReference type="EMBL" id="KAK7259606.1"/>
    </source>
</evidence>
<dbReference type="EMBL" id="JAYWIO010000005">
    <property type="protein sequence ID" value="KAK7259606.1"/>
    <property type="molecule type" value="Genomic_DNA"/>
</dbReference>
<comment type="caution">
    <text evidence="1">The sequence shown here is derived from an EMBL/GenBank/DDBJ whole genome shotgun (WGS) entry which is preliminary data.</text>
</comment>